<evidence type="ECO:0000313" key="2">
    <source>
        <dbReference type="Proteomes" id="UP000006258"/>
    </source>
</evidence>
<organism evidence="1 2">
    <name type="scientific">Sphingobacterium spiritivorum ATCC 33861</name>
    <dbReference type="NCBI Taxonomy" id="525373"/>
    <lineage>
        <taxon>Bacteria</taxon>
        <taxon>Pseudomonadati</taxon>
        <taxon>Bacteroidota</taxon>
        <taxon>Sphingobacteriia</taxon>
        <taxon>Sphingobacteriales</taxon>
        <taxon>Sphingobacteriaceae</taxon>
        <taxon>Sphingobacterium</taxon>
    </lineage>
</organism>
<gene>
    <name evidence="1" type="ORF">HMPREF0766_11069</name>
</gene>
<accession>D7VJA0</accession>
<dbReference type="Gene3D" id="3.90.930.1">
    <property type="match status" value="1"/>
</dbReference>
<dbReference type="Proteomes" id="UP000006258">
    <property type="component" value="Unassembled WGS sequence"/>
</dbReference>
<dbReference type="Gene3D" id="2.40.128.720">
    <property type="match status" value="1"/>
</dbReference>
<reference evidence="1" key="1">
    <citation type="submission" date="2010-07" db="EMBL/GenBank/DDBJ databases">
        <authorList>
            <person name="Muzny D."/>
            <person name="Qin X."/>
            <person name="Buhay C."/>
            <person name="Dugan-Rocha S."/>
            <person name="Ding Y."/>
            <person name="Chen G."/>
            <person name="Hawes A."/>
            <person name="Holder M."/>
            <person name="Jhangiani S."/>
            <person name="Johnson A."/>
            <person name="Khan Z."/>
            <person name="Li Z."/>
            <person name="Liu W."/>
            <person name="Liu X."/>
            <person name="Perez L."/>
            <person name="Shen H."/>
            <person name="Wang Q."/>
            <person name="Watt J."/>
            <person name="Xi L."/>
            <person name="Xin Y."/>
            <person name="Zhou J."/>
            <person name="Deng J."/>
            <person name="Jiang H."/>
            <person name="Liu Y."/>
            <person name="Qu J."/>
            <person name="Song X.-Z."/>
            <person name="Zhang L."/>
            <person name="Villasana D."/>
            <person name="Johnson A."/>
            <person name="Liu J."/>
            <person name="Liyanage D."/>
            <person name="Lorensuhewa L."/>
            <person name="Robinson T."/>
            <person name="Song A."/>
            <person name="Song B.-B."/>
            <person name="Dinh H."/>
            <person name="Thornton R."/>
            <person name="Coyle M."/>
            <person name="Francisco L."/>
            <person name="Jackson L."/>
            <person name="Javaid M."/>
            <person name="Korchina V."/>
            <person name="Kovar C."/>
            <person name="Mata R."/>
            <person name="Mathew T."/>
            <person name="Ngo R."/>
            <person name="Nguyen L."/>
            <person name="Nguyen N."/>
            <person name="Okwuonu G."/>
            <person name="Ongeri F."/>
            <person name="Pham C."/>
            <person name="Simmons D."/>
            <person name="Wilczek-Boney K."/>
            <person name="Hale W."/>
            <person name="Jakkamsetti A."/>
            <person name="Pham P."/>
            <person name="Ruth R."/>
            <person name="San Lucas F."/>
            <person name="Warren J."/>
            <person name="Zhang J."/>
            <person name="Zhao Z."/>
            <person name="Zhou C."/>
            <person name="Zhu D."/>
            <person name="Lee S."/>
            <person name="Bess C."/>
            <person name="Blankenburg K."/>
            <person name="Forbes L."/>
            <person name="Fu Q."/>
            <person name="Gubbala S."/>
            <person name="Hirani K."/>
            <person name="Jayaseelan J.C."/>
            <person name="Lara F."/>
            <person name="Munidasa M."/>
            <person name="Palculict T."/>
            <person name="Patil S."/>
            <person name="Pu L.-L."/>
            <person name="Saada N."/>
            <person name="Tang L."/>
            <person name="Weissenberger G."/>
            <person name="Zhu Y."/>
            <person name="Hemphill L."/>
            <person name="Shang Y."/>
            <person name="Youmans B."/>
            <person name="Ayvaz T."/>
            <person name="Ross M."/>
            <person name="Santibanez J."/>
            <person name="Aqrawi P."/>
            <person name="Gross S."/>
            <person name="Joshi V."/>
            <person name="Fowler G."/>
            <person name="Nazareth L."/>
            <person name="Reid J."/>
            <person name="Worley K."/>
            <person name="Petrosino J."/>
            <person name="Highlander S."/>
            <person name="Gibbs R."/>
        </authorList>
    </citation>
    <scope>NUCLEOTIDE SEQUENCE [LARGE SCALE GENOMIC DNA]</scope>
    <source>
        <strain evidence="1">ATCC 33861</strain>
    </source>
</reference>
<comment type="caution">
    <text evidence="1">The sequence shown here is derived from an EMBL/GenBank/DDBJ whole genome shotgun (WGS) entry which is preliminary data.</text>
</comment>
<evidence type="ECO:0000313" key="1">
    <source>
        <dbReference type="EMBL" id="EFK58953.1"/>
    </source>
</evidence>
<dbReference type="STRING" id="525373.HMPREF0766_11069"/>
<protein>
    <submittedName>
        <fullName evidence="1">Uncharacterized protein</fullName>
    </submittedName>
</protein>
<keyword evidence="2" id="KW-1185">Reference proteome</keyword>
<dbReference type="AlphaFoldDB" id="D7VJA0"/>
<sequence>MVPFFVKNIMDWQNMIGNNDLKSANISGKIAWIKELTFQPENENLVLLGFEITHFNDAGNIVRWEVYHSDGRLTKTLTKTYNADQIMVEDTLKQSDGKYFSQNIYGEDGALLEKQYDYGQGISYKEIYDNDGNVIRNFENGIELEVDEAVNEDPYNENWDSKEVIDQSGKKIRTTRYYSFNQLFDITQSTFDQDGKLMDEKVFASDEELEKDNYIKRDTYTYDTFGNLTRKESNNKSYNGGDWITIHINTYHYDSQNNWVEKQEVMNNKITDFKDKLQFVRKREIKYLD</sequence>
<proteinExistence type="predicted"/>
<dbReference type="EMBL" id="ACHA02000004">
    <property type="protein sequence ID" value="EFK58953.1"/>
    <property type="molecule type" value="Genomic_DNA"/>
</dbReference>
<name>D7VJA0_SPHSI</name>
<dbReference type="HOGENOM" id="CLU_1015286_0_0_10"/>